<keyword evidence="3" id="KW-1185">Reference proteome</keyword>
<gene>
    <name evidence="2" type="ORF">J4Q44_G00014290</name>
</gene>
<reference evidence="2 3" key="1">
    <citation type="submission" date="2021-04" db="EMBL/GenBank/DDBJ databases">
        <authorList>
            <person name="De Guttry C."/>
            <person name="Zahm M."/>
            <person name="Klopp C."/>
            <person name="Cabau C."/>
            <person name="Louis A."/>
            <person name="Berthelot C."/>
            <person name="Parey E."/>
            <person name="Roest Crollius H."/>
            <person name="Montfort J."/>
            <person name="Robinson-Rechavi M."/>
            <person name="Bucao C."/>
            <person name="Bouchez O."/>
            <person name="Gislard M."/>
            <person name="Lluch J."/>
            <person name="Milhes M."/>
            <person name="Lampietro C."/>
            <person name="Lopez Roques C."/>
            <person name="Donnadieu C."/>
            <person name="Braasch I."/>
            <person name="Desvignes T."/>
            <person name="Postlethwait J."/>
            <person name="Bobe J."/>
            <person name="Wedekind C."/>
            <person name="Guiguen Y."/>
        </authorList>
    </citation>
    <scope>NUCLEOTIDE SEQUENCE [LARGE SCALE GENOMIC DNA]</scope>
    <source>
        <strain evidence="2">Cs_M1</strain>
        <tissue evidence="2">Blood</tissue>
    </source>
</reference>
<organism evidence="2 3">
    <name type="scientific">Coregonus suidteri</name>
    <dbReference type="NCBI Taxonomy" id="861788"/>
    <lineage>
        <taxon>Eukaryota</taxon>
        <taxon>Metazoa</taxon>
        <taxon>Chordata</taxon>
        <taxon>Craniata</taxon>
        <taxon>Vertebrata</taxon>
        <taxon>Euteleostomi</taxon>
        <taxon>Actinopterygii</taxon>
        <taxon>Neopterygii</taxon>
        <taxon>Teleostei</taxon>
        <taxon>Protacanthopterygii</taxon>
        <taxon>Salmoniformes</taxon>
        <taxon>Salmonidae</taxon>
        <taxon>Coregoninae</taxon>
        <taxon>Coregonus</taxon>
    </lineage>
</organism>
<proteinExistence type="predicted"/>
<name>A0AAN8R8P6_9TELE</name>
<protein>
    <submittedName>
        <fullName evidence="2">Uncharacterized protein</fullName>
    </submittedName>
</protein>
<evidence type="ECO:0000313" key="3">
    <source>
        <dbReference type="Proteomes" id="UP001356427"/>
    </source>
</evidence>
<feature type="compositionally biased region" description="Polar residues" evidence="1">
    <location>
        <begin position="1"/>
        <end position="11"/>
    </location>
</feature>
<sequence length="111" mass="12057">MAESTDTTIDSQDTHKDLPSHSCSVDDILTTALTTVTSRQKRYLPAYPEVSPCGCAWSSPQTGRAGWHSGAGRGPVGDVVLQPKLGIEGTLKEHRGDIRRVKALLRLLWCV</sequence>
<comment type="caution">
    <text evidence="2">The sequence shown here is derived from an EMBL/GenBank/DDBJ whole genome shotgun (WGS) entry which is preliminary data.</text>
</comment>
<accession>A0AAN8R8P6</accession>
<dbReference type="AlphaFoldDB" id="A0AAN8R8P6"/>
<evidence type="ECO:0000256" key="1">
    <source>
        <dbReference type="SAM" id="MobiDB-lite"/>
    </source>
</evidence>
<evidence type="ECO:0000313" key="2">
    <source>
        <dbReference type="EMBL" id="KAK6329451.1"/>
    </source>
</evidence>
<dbReference type="Proteomes" id="UP001356427">
    <property type="component" value="Unassembled WGS sequence"/>
</dbReference>
<dbReference type="EMBL" id="JAGTTL010000001">
    <property type="protein sequence ID" value="KAK6329451.1"/>
    <property type="molecule type" value="Genomic_DNA"/>
</dbReference>
<feature type="region of interest" description="Disordered" evidence="1">
    <location>
        <begin position="1"/>
        <end position="21"/>
    </location>
</feature>